<evidence type="ECO:0000313" key="1">
    <source>
        <dbReference type="EMBL" id="MFC4803588.1"/>
    </source>
</evidence>
<dbReference type="Proteomes" id="UP001595916">
    <property type="component" value="Unassembled WGS sequence"/>
</dbReference>
<accession>A0ABV9QIB5</accession>
<name>A0ABV9QIB5_9FIRM</name>
<organism evidence="1 2">
    <name type="scientific">Filifactor villosus</name>
    <dbReference type="NCBI Taxonomy" id="29374"/>
    <lineage>
        <taxon>Bacteria</taxon>
        <taxon>Bacillati</taxon>
        <taxon>Bacillota</taxon>
        <taxon>Clostridia</taxon>
        <taxon>Peptostreptococcales</taxon>
        <taxon>Filifactoraceae</taxon>
        <taxon>Filifactor</taxon>
    </lineage>
</organism>
<comment type="caution">
    <text evidence="1">The sequence shown here is derived from an EMBL/GenBank/DDBJ whole genome shotgun (WGS) entry which is preliminary data.</text>
</comment>
<protein>
    <submittedName>
        <fullName evidence="1">Uncharacterized protein</fullName>
    </submittedName>
</protein>
<dbReference type="RefSeq" id="WP_379787030.1">
    <property type="nucleotide sequence ID" value="NZ_JBHSHL010000003.1"/>
</dbReference>
<dbReference type="EMBL" id="JBHSHL010000003">
    <property type="protein sequence ID" value="MFC4803588.1"/>
    <property type="molecule type" value="Genomic_DNA"/>
</dbReference>
<gene>
    <name evidence="1" type="ORF">ACFO4R_00690</name>
</gene>
<reference evidence="2" key="1">
    <citation type="journal article" date="2019" name="Int. J. Syst. Evol. Microbiol.">
        <title>The Global Catalogue of Microorganisms (GCM) 10K type strain sequencing project: providing services to taxonomists for standard genome sequencing and annotation.</title>
        <authorList>
            <consortium name="The Broad Institute Genomics Platform"/>
            <consortium name="The Broad Institute Genome Sequencing Center for Infectious Disease"/>
            <person name="Wu L."/>
            <person name="Ma J."/>
        </authorList>
    </citation>
    <scope>NUCLEOTIDE SEQUENCE [LARGE SCALE GENOMIC DNA]</scope>
    <source>
        <strain evidence="2">CCUG 46385</strain>
    </source>
</reference>
<sequence>MAIDGVKIIDSDSAYDIYNSVTQRYKDGEDVEAIRQDWLREAENFCIDELYEEIYWTAFAYSLWKVGYKEDEVRKKALELIEGGACELWKEIDEKALKQRQKALDKLALHLQTDNPKPLRRPKIKKQKEPHFQEGDVLVVEMPQGYGLCFVSRVDRSVRKIEYHLACTRYLSDVYPTMDDFLRSEIACGSYNREFALQTDCWFNHKDLGDLLPCLTKLGRVRFQTYHLFLLSPASTLEDLYRQIVKEKEVLGPLQEVYGLIEEVVSQEEACVL</sequence>
<evidence type="ECO:0000313" key="2">
    <source>
        <dbReference type="Proteomes" id="UP001595916"/>
    </source>
</evidence>
<keyword evidence="2" id="KW-1185">Reference proteome</keyword>
<proteinExistence type="predicted"/>